<dbReference type="OrthoDB" id="9811278at2"/>
<dbReference type="Pfam" id="PF01548">
    <property type="entry name" value="DEDD_Tnp_IS110"/>
    <property type="match status" value="1"/>
</dbReference>
<dbReference type="InterPro" id="IPR002525">
    <property type="entry name" value="Transp_IS110-like_N"/>
</dbReference>
<evidence type="ECO:0000259" key="2">
    <source>
        <dbReference type="Pfam" id="PF01548"/>
    </source>
</evidence>
<dbReference type="HOGENOM" id="CLU_036902_4_1_9"/>
<dbReference type="KEGG" id="swo:Swol_0724"/>
<accession>Q0AZ07</accession>
<dbReference type="AlphaFoldDB" id="Q0AZ07"/>
<name>Q0AZ07_SYNWW</name>
<feature type="domain" description="Transposase IS116/IS110/IS902 C-terminal" evidence="3">
    <location>
        <begin position="286"/>
        <end position="370"/>
    </location>
</feature>
<dbReference type="EMBL" id="CP000448">
    <property type="protein sequence ID" value="ABI68047.1"/>
    <property type="molecule type" value="Genomic_DNA"/>
</dbReference>
<dbReference type="GO" id="GO:0003677">
    <property type="term" value="F:DNA binding"/>
    <property type="evidence" value="ECO:0007669"/>
    <property type="project" value="InterPro"/>
</dbReference>
<dbReference type="InterPro" id="IPR047650">
    <property type="entry name" value="Transpos_IS110"/>
</dbReference>
<dbReference type="PANTHER" id="PTHR33055:SF13">
    <property type="entry name" value="TRANSPOSASE"/>
    <property type="match status" value="1"/>
</dbReference>
<feature type="domain" description="Transposase IS110-like N-terminal" evidence="2">
    <location>
        <begin position="19"/>
        <end position="179"/>
    </location>
</feature>
<keyword evidence="5" id="KW-1185">Reference proteome</keyword>
<dbReference type="PANTHER" id="PTHR33055">
    <property type="entry name" value="TRANSPOSASE FOR INSERTION SEQUENCE ELEMENT IS1111A"/>
    <property type="match status" value="1"/>
</dbReference>
<organism evidence="4 5">
    <name type="scientific">Syntrophomonas wolfei subsp. wolfei (strain DSM 2245B / Goettingen)</name>
    <dbReference type="NCBI Taxonomy" id="335541"/>
    <lineage>
        <taxon>Bacteria</taxon>
        <taxon>Bacillati</taxon>
        <taxon>Bacillota</taxon>
        <taxon>Clostridia</taxon>
        <taxon>Eubacteriales</taxon>
        <taxon>Syntrophomonadaceae</taxon>
        <taxon>Syntrophomonas</taxon>
    </lineage>
</organism>
<dbReference type="Pfam" id="PF02371">
    <property type="entry name" value="Transposase_20"/>
    <property type="match status" value="1"/>
</dbReference>
<evidence type="ECO:0000313" key="4">
    <source>
        <dbReference type="EMBL" id="ABI68047.1"/>
    </source>
</evidence>
<dbReference type="RefSeq" id="WP_011640152.1">
    <property type="nucleotide sequence ID" value="NC_008346.1"/>
</dbReference>
<dbReference type="NCBIfam" id="NF033542">
    <property type="entry name" value="transpos_IS110"/>
    <property type="match status" value="1"/>
</dbReference>
<feature type="coiled-coil region" evidence="1">
    <location>
        <begin position="254"/>
        <end position="281"/>
    </location>
</feature>
<sequence length="425" mass="49387">MKNTQNQKISQIKFETLVVGIDIGKETHYARAFDYRGMELARLLKFSNTDQGFERLGQWMRDICKQQEKTGIIVGFEPTGHYWFTLGDHLKRQGHKLAIVNPFHVKRTKELDDNSPTKNDRKDPKTIAMLVKDGRYREVYIPDDIYQELREAVSERERLQEQLTSIYNRVVRWLDIRFPEFTTVFKDWRRNASLITLRSFPTPEKVMEMGVDKIVETWRKQMKRASLKRAERLVKVASRSVGRTSGKVASEVSLQNLLAEYDLYCQQYDKLEQLMQELLMQVPNADKLLDIKGVGLITAATFVGEVGDISRFQDPRQIQKLAGLNLVENSSGKHKGRTTISRRGRRRLRHSLFFSMIAILGKNQEFRLLHQRDLMRENNPLNKMQSIIALCGKLIRVFYAILTKGVDYSPEKMLGDMEQSIRVAA</sequence>
<dbReference type="eggNOG" id="COG3547">
    <property type="taxonomic scope" value="Bacteria"/>
</dbReference>
<dbReference type="GO" id="GO:0006313">
    <property type="term" value="P:DNA transposition"/>
    <property type="evidence" value="ECO:0007669"/>
    <property type="project" value="InterPro"/>
</dbReference>
<reference evidence="5" key="1">
    <citation type="journal article" date="2010" name="Environ. Microbiol.">
        <title>The genome of Syntrophomonas wolfei: new insights into syntrophic metabolism and biohydrogen production.</title>
        <authorList>
            <person name="Sieber J.R."/>
            <person name="Sims D.R."/>
            <person name="Han C."/>
            <person name="Kim E."/>
            <person name="Lykidis A."/>
            <person name="Lapidus A.L."/>
            <person name="McDonnald E."/>
            <person name="Rohlin L."/>
            <person name="Culley D.E."/>
            <person name="Gunsalus R."/>
            <person name="McInerney M.J."/>
        </authorList>
    </citation>
    <scope>NUCLEOTIDE SEQUENCE [LARGE SCALE GENOMIC DNA]</scope>
    <source>
        <strain evidence="5">DSM 2245B / Goettingen</strain>
    </source>
</reference>
<proteinExistence type="predicted"/>
<gene>
    <name evidence="4" type="ordered locus">Swol_0724</name>
</gene>
<keyword evidence="1" id="KW-0175">Coiled coil</keyword>
<dbReference type="InterPro" id="IPR003346">
    <property type="entry name" value="Transposase_20"/>
</dbReference>
<evidence type="ECO:0000259" key="3">
    <source>
        <dbReference type="Pfam" id="PF02371"/>
    </source>
</evidence>
<dbReference type="GO" id="GO:0004803">
    <property type="term" value="F:transposase activity"/>
    <property type="evidence" value="ECO:0007669"/>
    <property type="project" value="InterPro"/>
</dbReference>
<protein>
    <submittedName>
        <fullName evidence="4">Transposase</fullName>
    </submittedName>
</protein>
<dbReference type="STRING" id="335541.Swol_0724"/>
<evidence type="ECO:0000313" key="5">
    <source>
        <dbReference type="Proteomes" id="UP000001968"/>
    </source>
</evidence>
<dbReference type="Proteomes" id="UP000001968">
    <property type="component" value="Chromosome"/>
</dbReference>
<evidence type="ECO:0000256" key="1">
    <source>
        <dbReference type="SAM" id="Coils"/>
    </source>
</evidence>